<dbReference type="EC" id="1.1.1.169" evidence="1"/>
<dbReference type="EMBL" id="SRZB01000005">
    <property type="protein sequence ID" value="TGX99785.1"/>
    <property type="molecule type" value="Genomic_DNA"/>
</dbReference>
<gene>
    <name evidence="1" type="ORF">E5357_04680</name>
</gene>
<reference evidence="1" key="1">
    <citation type="submission" date="2019-04" db="EMBL/GenBank/DDBJ databases">
        <title>Microbes associate with the intestines of laboratory mice.</title>
        <authorList>
            <person name="Navarre W."/>
            <person name="Wong E."/>
            <person name="Huang K."/>
            <person name="Tropini C."/>
            <person name="Ng K."/>
            <person name="Yu B."/>
        </authorList>
    </citation>
    <scope>NUCLEOTIDE SEQUENCE</scope>
    <source>
        <strain evidence="1">NM72_1-8</strain>
    </source>
</reference>
<dbReference type="Proteomes" id="UP000307720">
    <property type="component" value="Unassembled WGS sequence"/>
</dbReference>
<protein>
    <submittedName>
        <fullName evidence="1">2-dehydropantoate 2-reductase</fullName>
        <ecNumber evidence="1">1.1.1.169</ecNumber>
    </submittedName>
</protein>
<proteinExistence type="predicted"/>
<evidence type="ECO:0000313" key="1">
    <source>
        <dbReference type="EMBL" id="TGX99785.1"/>
    </source>
</evidence>
<keyword evidence="2" id="KW-1185">Reference proteome</keyword>
<name>A0AC61R2X8_9FIRM</name>
<comment type="caution">
    <text evidence="1">The sequence shown here is derived from an EMBL/GenBank/DDBJ whole genome shotgun (WGS) entry which is preliminary data.</text>
</comment>
<keyword evidence="1" id="KW-0560">Oxidoreductase</keyword>
<evidence type="ECO:0000313" key="2">
    <source>
        <dbReference type="Proteomes" id="UP000307720"/>
    </source>
</evidence>
<accession>A0AC61R2X8</accession>
<organism evidence="1 2">
    <name type="scientific">Hominisplanchenecus murintestinalis</name>
    <dbReference type="NCBI Taxonomy" id="2941517"/>
    <lineage>
        <taxon>Bacteria</taxon>
        <taxon>Bacillati</taxon>
        <taxon>Bacillota</taxon>
        <taxon>Clostridia</taxon>
        <taxon>Lachnospirales</taxon>
        <taxon>Lachnospiraceae</taxon>
        <taxon>Hominisplanchenecus</taxon>
    </lineage>
</organism>
<sequence length="304" mass="33538">MKERLKYLIIGAGATGGCIAAFLKGSGKDVTLIARGKALEAIRKNGLRIRKGAEERRIFVEVLAEEEYGEKADIIFQCVKGYSLEETYPLIKKASDGNTVVIPILNVYGTGERMARELPGIQVLNGCIYIAASVEEPGTIRMGSDIFRIVYGSVDGKKDHPMLLQVEKDLREAGITPVYTEQIRRDTLQKYAMVSPMAAVGAFYDVSAGQMQKPGEIRERYKACIREIDSLANAMGIPFPADVVQTNLDILDNMAPECTASMQRDLKRGGDSEIDGLIFEVVRMGQRYGVPVPNYEEIASKFLK</sequence>